<protein>
    <submittedName>
        <fullName evidence="2">GNAT family N-acetyltransferase</fullName>
    </submittedName>
</protein>
<gene>
    <name evidence="2" type="ORF">JF544_14540</name>
</gene>
<sequence>MTWLLGTERLILEPFTEDLIEKTAELAGDPEVAATTFLPHPYTIEHAKEWIASHASWMEEKKAFPFAVKQKKDGGLLGTMTLRIDEAHQKGELAYWIGRPFWGQGYGSEAARRVVRFGLEDIGLHRIWAAAISDNPASTRVMQKAGLTYEGTLKEDMLHGGEFKDIDVYGLVRGSQRRSM</sequence>
<dbReference type="PROSITE" id="PS51186">
    <property type="entry name" value="GNAT"/>
    <property type="match status" value="1"/>
</dbReference>
<dbReference type="InterPro" id="IPR000182">
    <property type="entry name" value="GNAT_dom"/>
</dbReference>
<evidence type="ECO:0000313" key="2">
    <source>
        <dbReference type="EMBL" id="MBN8236482.1"/>
    </source>
</evidence>
<comment type="caution">
    <text evidence="2">The sequence shown here is derived from an EMBL/GenBank/DDBJ whole genome shotgun (WGS) entry which is preliminary data.</text>
</comment>
<reference evidence="2 3" key="1">
    <citation type="submission" date="2020-12" db="EMBL/GenBank/DDBJ databases">
        <title>Oil enriched cultivation method for isolating marine PHA-producing bacteria.</title>
        <authorList>
            <person name="Zheng W."/>
            <person name="Yu S."/>
            <person name="Huang Y."/>
        </authorList>
    </citation>
    <scope>NUCLEOTIDE SEQUENCE [LARGE SCALE GENOMIC DNA]</scope>
    <source>
        <strain evidence="2 3">SY-2-6</strain>
    </source>
</reference>
<evidence type="ECO:0000259" key="1">
    <source>
        <dbReference type="PROSITE" id="PS51186"/>
    </source>
</evidence>
<organism evidence="2 3">
    <name type="scientific">Halobacillus kuroshimensis</name>
    <dbReference type="NCBI Taxonomy" id="302481"/>
    <lineage>
        <taxon>Bacteria</taxon>
        <taxon>Bacillati</taxon>
        <taxon>Bacillota</taxon>
        <taxon>Bacilli</taxon>
        <taxon>Bacillales</taxon>
        <taxon>Bacillaceae</taxon>
        <taxon>Halobacillus</taxon>
    </lineage>
</organism>
<proteinExistence type="predicted"/>
<dbReference type="InterPro" id="IPR051531">
    <property type="entry name" value="N-acetyltransferase"/>
</dbReference>
<dbReference type="InterPro" id="IPR016181">
    <property type="entry name" value="Acyl_CoA_acyltransferase"/>
</dbReference>
<evidence type="ECO:0000313" key="3">
    <source>
        <dbReference type="Proteomes" id="UP000663970"/>
    </source>
</evidence>
<accession>A0ABS3DYQ3</accession>
<dbReference type="Proteomes" id="UP000663970">
    <property type="component" value="Unassembled WGS sequence"/>
</dbReference>
<name>A0ABS3DYQ3_9BACI</name>
<dbReference type="Pfam" id="PF13302">
    <property type="entry name" value="Acetyltransf_3"/>
    <property type="match status" value="1"/>
</dbReference>
<keyword evidence="3" id="KW-1185">Reference proteome</keyword>
<dbReference type="EMBL" id="JAEKJY010000004">
    <property type="protein sequence ID" value="MBN8236482.1"/>
    <property type="molecule type" value="Genomic_DNA"/>
</dbReference>
<dbReference type="RefSeq" id="WP_206934962.1">
    <property type="nucleotide sequence ID" value="NZ_JAEKJY010000004.1"/>
</dbReference>
<feature type="domain" description="N-acetyltransferase" evidence="1">
    <location>
        <begin position="10"/>
        <end position="167"/>
    </location>
</feature>
<dbReference type="SUPFAM" id="SSF55729">
    <property type="entry name" value="Acyl-CoA N-acyltransferases (Nat)"/>
    <property type="match status" value="1"/>
</dbReference>
<dbReference type="PANTHER" id="PTHR43792">
    <property type="entry name" value="GNAT FAMILY, PUTATIVE (AFU_ORTHOLOGUE AFUA_3G00765)-RELATED-RELATED"/>
    <property type="match status" value="1"/>
</dbReference>
<dbReference type="Gene3D" id="3.40.630.30">
    <property type="match status" value="1"/>
</dbReference>